<dbReference type="SUPFAM" id="SSF48498">
    <property type="entry name" value="Tetracyclin repressor-like, C-terminal domain"/>
    <property type="match status" value="1"/>
</dbReference>
<dbReference type="PRINTS" id="PR00455">
    <property type="entry name" value="HTHTETR"/>
</dbReference>
<evidence type="ECO:0000256" key="3">
    <source>
        <dbReference type="ARBA" id="ARBA00023163"/>
    </source>
</evidence>
<dbReference type="HOGENOM" id="CLU_069356_15_12_11"/>
<sequence>MPIVSESELERRRQEILEAARTCFARYGYEGATVRRLEEASGKSRGAIFHHFGDKENLFLEIARADADRQADVVARDGLIEVMRGILRDPSHHEWLVTRLEIASMLRTDTTFRAKWQQHQESLDAAVRERLRSNLARDSMRTDVSVDVLQAFLETLMDGFITRLSSGQDFAEMEKVLDLAEGAIRGN</sequence>
<dbReference type="SUPFAM" id="SSF46689">
    <property type="entry name" value="Homeodomain-like"/>
    <property type="match status" value="1"/>
</dbReference>
<dbReference type="PANTHER" id="PTHR47506">
    <property type="entry name" value="TRANSCRIPTIONAL REGULATORY PROTEIN"/>
    <property type="match status" value="1"/>
</dbReference>
<evidence type="ECO:0000256" key="1">
    <source>
        <dbReference type="ARBA" id="ARBA00023015"/>
    </source>
</evidence>
<reference evidence="6 7" key="1">
    <citation type="submission" date="2013-09" db="EMBL/GenBank/DDBJ databases">
        <title>Complete genome sequence of Corynebacterium doosanense CAU 212(T) (=DSM 45436(T)), isolated from activated sludge.</title>
        <authorList>
            <person name="Schaffert L."/>
            <person name="Albersmeier A."/>
            <person name="Kalinowski J."/>
            <person name="Ruckert C."/>
        </authorList>
    </citation>
    <scope>NUCLEOTIDE SEQUENCE [LARGE SCALE GENOMIC DNA]</scope>
    <source>
        <strain evidence="6 7">CAU 212</strain>
    </source>
</reference>
<dbReference type="Proteomes" id="UP000029914">
    <property type="component" value="Chromosome"/>
</dbReference>
<dbReference type="PROSITE" id="PS50977">
    <property type="entry name" value="HTH_TETR_2"/>
    <property type="match status" value="1"/>
</dbReference>
<proteinExistence type="predicted"/>
<feature type="DNA-binding region" description="H-T-H motif" evidence="4">
    <location>
        <begin position="33"/>
        <end position="52"/>
    </location>
</feature>
<dbReference type="InterPro" id="IPR009057">
    <property type="entry name" value="Homeodomain-like_sf"/>
</dbReference>
<evidence type="ECO:0000313" key="7">
    <source>
        <dbReference type="Proteomes" id="UP000029914"/>
    </source>
</evidence>
<gene>
    <name evidence="6" type="ORF">CDOO_07475</name>
</gene>
<organism evidence="6 7">
    <name type="scientific">Corynebacterium doosanense CAU 212 = DSM 45436</name>
    <dbReference type="NCBI Taxonomy" id="558173"/>
    <lineage>
        <taxon>Bacteria</taxon>
        <taxon>Bacillati</taxon>
        <taxon>Actinomycetota</taxon>
        <taxon>Actinomycetes</taxon>
        <taxon>Mycobacteriales</taxon>
        <taxon>Corynebacteriaceae</taxon>
        <taxon>Corynebacterium</taxon>
    </lineage>
</organism>
<evidence type="ECO:0000259" key="5">
    <source>
        <dbReference type="PROSITE" id="PS50977"/>
    </source>
</evidence>
<evidence type="ECO:0000256" key="2">
    <source>
        <dbReference type="ARBA" id="ARBA00023125"/>
    </source>
</evidence>
<keyword evidence="3" id="KW-0804">Transcription</keyword>
<dbReference type="GO" id="GO:0003677">
    <property type="term" value="F:DNA binding"/>
    <property type="evidence" value="ECO:0007669"/>
    <property type="project" value="UniProtKB-UniRule"/>
</dbReference>
<keyword evidence="2 4" id="KW-0238">DNA-binding</keyword>
<dbReference type="Pfam" id="PF00440">
    <property type="entry name" value="TetR_N"/>
    <property type="match status" value="1"/>
</dbReference>
<feature type="domain" description="HTH tetR-type" evidence="5">
    <location>
        <begin position="10"/>
        <end position="70"/>
    </location>
</feature>
<keyword evidence="7" id="KW-1185">Reference proteome</keyword>
<keyword evidence="1" id="KW-0805">Transcription regulation</keyword>
<dbReference type="InterPro" id="IPR036271">
    <property type="entry name" value="Tet_transcr_reg_TetR-rel_C_sf"/>
</dbReference>
<dbReference type="InterPro" id="IPR001647">
    <property type="entry name" value="HTH_TetR"/>
</dbReference>
<dbReference type="RefSeq" id="WP_018021679.1">
    <property type="nucleotide sequence ID" value="NZ_AQUX01000003.1"/>
</dbReference>
<dbReference type="EMBL" id="CP006764">
    <property type="protein sequence ID" value="AIT61112.1"/>
    <property type="molecule type" value="Genomic_DNA"/>
</dbReference>
<accession>A0A097IG80</accession>
<protein>
    <submittedName>
        <fullName evidence="6">TetR family transcriptional regulator</fullName>
    </submittedName>
</protein>
<dbReference type="AlphaFoldDB" id="A0A097IG80"/>
<dbReference type="STRING" id="558173.CDOO_07475"/>
<dbReference type="OrthoDB" id="5816932at2"/>
<dbReference type="PANTHER" id="PTHR47506:SF6">
    <property type="entry name" value="HTH-TYPE TRANSCRIPTIONAL REPRESSOR NEMR"/>
    <property type="match status" value="1"/>
</dbReference>
<dbReference type="KEGG" id="cdo:CDOO_07475"/>
<evidence type="ECO:0000256" key="4">
    <source>
        <dbReference type="PROSITE-ProRule" id="PRU00335"/>
    </source>
</evidence>
<dbReference type="Gene3D" id="1.10.357.10">
    <property type="entry name" value="Tetracycline Repressor, domain 2"/>
    <property type="match status" value="1"/>
</dbReference>
<evidence type="ECO:0000313" key="6">
    <source>
        <dbReference type="EMBL" id="AIT61112.1"/>
    </source>
</evidence>
<dbReference type="eggNOG" id="COG1309">
    <property type="taxonomic scope" value="Bacteria"/>
</dbReference>
<name>A0A097IG80_9CORY</name>